<sequence>MLLGRSYFALRTVYRRASSVANSVSHKVKKCPTKTVMKAYIRTKNEERVDIQFQYVDSNLGLDRWFNFNRSLDDSVQQIKERIIANIDKACLKYKKRKLKKNPTGDMDEFKLDVEVMQNSEIIAPEVPCRKILTMPNVFIVVNGQSYHLDINPPTVKTLKLPNSIMAGYPVYPSKLEVEYCTVFDCEFLWFKTNELVDMAPEAHSETWIQVGTGFSYTTSNCDIGNWLKVKCIPKTSSKIGLPECAIASQVVEAGPGICPFEIRHNFTNKFVENDGFRVVTYNILADLYADSDYTRTVLHPYCPPYALAIDYRKQLILKELLGYKADIICLQEVDSKVFDADLKPIFSSYGFESEFSKKGGQVSEGMACIFNASKFQLVQSSSHIVAEELSSNPLVADLWVAVQKNENLSKRILERTTSCQLLVLESVFNAKRIVVANTHLYFHPDADHIRLLQSCVTLRLAQEMRNRQLDLGKEVSLLFCGDFNSCPGSGVFEMMTLQNIDCDNEAWSSKPDEAVIDLSLHNPIAMETACGTPPFTNYTSGFSGCLDYIFFEKSKFIVEQVVPLPSVEEVTQHCALPSIVFPSDHIALIADLKWV</sequence>
<evidence type="ECO:0000256" key="12">
    <source>
        <dbReference type="ARBA" id="ARBA00072755"/>
    </source>
</evidence>
<dbReference type="GO" id="GO:0005759">
    <property type="term" value="C:mitochondrial matrix"/>
    <property type="evidence" value="ECO:0007669"/>
    <property type="project" value="UniProtKB-SubCell"/>
</dbReference>
<keyword evidence="15" id="KW-1185">Reference proteome</keyword>
<evidence type="ECO:0000313" key="14">
    <source>
        <dbReference type="EMBL" id="KZS19075.1"/>
    </source>
</evidence>
<evidence type="ECO:0000256" key="11">
    <source>
        <dbReference type="ARBA" id="ARBA00023128"/>
    </source>
</evidence>
<dbReference type="PANTHER" id="PTHR12121">
    <property type="entry name" value="CARBON CATABOLITE REPRESSOR PROTEIN 4"/>
    <property type="match status" value="1"/>
</dbReference>
<dbReference type="SUPFAM" id="SSF56219">
    <property type="entry name" value="DNase I-like"/>
    <property type="match status" value="1"/>
</dbReference>
<keyword evidence="4" id="KW-0507">mRNA processing</keyword>
<keyword evidence="5" id="KW-0540">Nuclease</keyword>
<keyword evidence="9" id="KW-0460">Magnesium</keyword>
<evidence type="ECO:0000256" key="13">
    <source>
        <dbReference type="ARBA" id="ARBA00083541"/>
    </source>
</evidence>
<dbReference type="AlphaFoldDB" id="A0A0P5YDC0"/>
<dbReference type="STRING" id="35525.A0A0P5YDC0"/>
<dbReference type="GO" id="GO:0004535">
    <property type="term" value="F:poly(A)-specific ribonuclease activity"/>
    <property type="evidence" value="ECO:0007669"/>
    <property type="project" value="UniProtKB-ARBA"/>
</dbReference>
<dbReference type="Pfam" id="PF03372">
    <property type="entry name" value="Exo_endo_phos"/>
    <property type="match status" value="1"/>
</dbReference>
<keyword evidence="7" id="KW-0378">Hydrolase</keyword>
<dbReference type="InterPro" id="IPR036691">
    <property type="entry name" value="Endo/exonu/phosph_ase_sf"/>
</dbReference>
<dbReference type="GO" id="GO:0000288">
    <property type="term" value="P:nuclear-transcribed mRNA catabolic process, deadenylation-dependent decay"/>
    <property type="evidence" value="ECO:0007669"/>
    <property type="project" value="TreeGrafter"/>
</dbReference>
<keyword evidence="8" id="KW-0269">Exonuclease</keyword>
<evidence type="ECO:0000256" key="3">
    <source>
        <dbReference type="ARBA" id="ARBA00022553"/>
    </source>
</evidence>
<comment type="cofactor">
    <cofactor evidence="1">
        <name>Mg(2+)</name>
        <dbReference type="ChEBI" id="CHEBI:18420"/>
    </cofactor>
</comment>
<dbReference type="EMBL" id="LRGB01000446">
    <property type="protein sequence ID" value="KZS19075.1"/>
    <property type="molecule type" value="Genomic_DNA"/>
</dbReference>
<organism evidence="14 15">
    <name type="scientific">Daphnia magna</name>
    <dbReference type="NCBI Taxonomy" id="35525"/>
    <lineage>
        <taxon>Eukaryota</taxon>
        <taxon>Metazoa</taxon>
        <taxon>Ecdysozoa</taxon>
        <taxon>Arthropoda</taxon>
        <taxon>Crustacea</taxon>
        <taxon>Branchiopoda</taxon>
        <taxon>Diplostraca</taxon>
        <taxon>Cladocera</taxon>
        <taxon>Anomopoda</taxon>
        <taxon>Daphniidae</taxon>
        <taxon>Daphnia</taxon>
    </lineage>
</organism>
<dbReference type="OrthoDB" id="412787at2759"/>
<dbReference type="InterPro" id="IPR050410">
    <property type="entry name" value="CCR4/nocturin_mRNA_transcr"/>
</dbReference>
<dbReference type="InterPro" id="IPR005135">
    <property type="entry name" value="Endo/exonuclease/phosphatase"/>
</dbReference>
<evidence type="ECO:0000256" key="1">
    <source>
        <dbReference type="ARBA" id="ARBA00001946"/>
    </source>
</evidence>
<evidence type="ECO:0000256" key="10">
    <source>
        <dbReference type="ARBA" id="ARBA00022946"/>
    </source>
</evidence>
<gene>
    <name evidence="14" type="ORF">APZ42_014605</name>
</gene>
<name>A0A0P5YDC0_9CRUS</name>
<evidence type="ECO:0000256" key="5">
    <source>
        <dbReference type="ARBA" id="ARBA00022722"/>
    </source>
</evidence>
<keyword evidence="10" id="KW-0809">Transit peptide</keyword>
<comment type="caution">
    <text evidence="14">The sequence shown here is derived from an EMBL/GenBank/DDBJ whole genome shotgun (WGS) entry which is preliminary data.</text>
</comment>
<dbReference type="GO" id="GO:0006397">
    <property type="term" value="P:mRNA processing"/>
    <property type="evidence" value="ECO:0007669"/>
    <property type="project" value="UniProtKB-KW"/>
</dbReference>
<proteinExistence type="predicted"/>
<evidence type="ECO:0000256" key="2">
    <source>
        <dbReference type="ARBA" id="ARBA00004305"/>
    </source>
</evidence>
<dbReference type="Pfam" id="PF21171">
    <property type="entry name" value="PDE12-like_N"/>
    <property type="match status" value="1"/>
</dbReference>
<comment type="subcellular location">
    <subcellularLocation>
        <location evidence="2">Mitochondrion matrix</location>
    </subcellularLocation>
</comment>
<evidence type="ECO:0000313" key="15">
    <source>
        <dbReference type="Proteomes" id="UP000076858"/>
    </source>
</evidence>
<reference evidence="14 15" key="1">
    <citation type="submission" date="2016-03" db="EMBL/GenBank/DDBJ databases">
        <title>EvidentialGene: Evidence-directed Construction of Genes on Genomes.</title>
        <authorList>
            <person name="Gilbert D.G."/>
            <person name="Choi J.-H."/>
            <person name="Mockaitis K."/>
            <person name="Colbourne J."/>
            <person name="Pfrender M."/>
        </authorList>
    </citation>
    <scope>NUCLEOTIDE SEQUENCE [LARGE SCALE GENOMIC DNA]</scope>
    <source>
        <strain evidence="14 15">Xinb3</strain>
        <tissue evidence="14">Complete organism</tissue>
    </source>
</reference>
<dbReference type="Gene3D" id="3.60.10.10">
    <property type="entry name" value="Endonuclease/exonuclease/phosphatase"/>
    <property type="match status" value="1"/>
</dbReference>
<keyword evidence="3" id="KW-0597">Phosphoprotein</keyword>
<dbReference type="FunFam" id="3.60.10.10:FF:000018">
    <property type="entry name" value="2',5'-phosphodiesterase 12"/>
    <property type="match status" value="1"/>
</dbReference>
<protein>
    <recommendedName>
        <fullName evidence="12">2',5'-phosphodiesterase 12</fullName>
    </recommendedName>
    <alternativeName>
        <fullName evidence="13">Mitochondrial deadenylase</fullName>
    </alternativeName>
</protein>
<evidence type="ECO:0000256" key="7">
    <source>
        <dbReference type="ARBA" id="ARBA00022801"/>
    </source>
</evidence>
<dbReference type="GO" id="GO:0046872">
    <property type="term" value="F:metal ion binding"/>
    <property type="evidence" value="ECO:0007669"/>
    <property type="project" value="UniProtKB-KW"/>
</dbReference>
<keyword evidence="6" id="KW-0479">Metal-binding</keyword>
<evidence type="ECO:0000256" key="4">
    <source>
        <dbReference type="ARBA" id="ARBA00022664"/>
    </source>
</evidence>
<evidence type="ECO:0000256" key="8">
    <source>
        <dbReference type="ARBA" id="ARBA00022839"/>
    </source>
</evidence>
<keyword evidence="11" id="KW-0496">Mitochondrion</keyword>
<accession>A0A0P5YDC0</accession>
<dbReference type="PANTHER" id="PTHR12121:SF37">
    <property type="entry name" value="2',5'-PHOSPHODIESTERASE 12"/>
    <property type="match status" value="1"/>
</dbReference>
<evidence type="ECO:0000256" key="9">
    <source>
        <dbReference type="ARBA" id="ARBA00022842"/>
    </source>
</evidence>
<dbReference type="InterPro" id="IPR048821">
    <property type="entry name" value="PDE12-like_N"/>
</dbReference>
<evidence type="ECO:0000256" key="6">
    <source>
        <dbReference type="ARBA" id="ARBA00022723"/>
    </source>
</evidence>
<dbReference type="Proteomes" id="UP000076858">
    <property type="component" value="Unassembled WGS sequence"/>
</dbReference>